<dbReference type="STRING" id="1117647.M5M_13345"/>
<keyword evidence="1" id="KW-0378">Hydrolase</keyword>
<dbReference type="Gene3D" id="3.60.60.10">
    <property type="entry name" value="Penicillin V Acylase, Chain A"/>
    <property type="match status" value="1"/>
</dbReference>
<keyword evidence="1" id="KW-0645">Protease</keyword>
<dbReference type="GO" id="GO:0016805">
    <property type="term" value="F:dipeptidase activity"/>
    <property type="evidence" value="ECO:0007669"/>
    <property type="project" value="UniProtKB-KW"/>
</dbReference>
<comment type="similarity">
    <text evidence="1">Belongs to the peptidase C69 family.</text>
</comment>
<dbReference type="Pfam" id="PF03577">
    <property type="entry name" value="Peptidase_C69"/>
    <property type="match status" value="1"/>
</dbReference>
<dbReference type="AlphaFoldDB" id="K4KNX6"/>
<evidence type="ECO:0000313" key="3">
    <source>
        <dbReference type="Proteomes" id="UP000000466"/>
    </source>
</evidence>
<organism evidence="2 3">
    <name type="scientific">Simiduia agarivorans (strain DSM 21679 / JCM 13881 / BCRC 17597 / SA1)</name>
    <dbReference type="NCBI Taxonomy" id="1117647"/>
    <lineage>
        <taxon>Bacteria</taxon>
        <taxon>Pseudomonadati</taxon>
        <taxon>Pseudomonadota</taxon>
        <taxon>Gammaproteobacteria</taxon>
        <taxon>Cellvibrionales</taxon>
        <taxon>Cellvibrionaceae</taxon>
        <taxon>Simiduia</taxon>
    </lineage>
</organism>
<dbReference type="RefSeq" id="WP_015047976.1">
    <property type="nucleotide sequence ID" value="NC_018868.3"/>
</dbReference>
<dbReference type="Proteomes" id="UP000000466">
    <property type="component" value="Chromosome"/>
</dbReference>
<protein>
    <recommendedName>
        <fullName evidence="1">Dipeptidase</fullName>
        <ecNumber evidence="1">3.4.-.-</ecNumber>
    </recommendedName>
</protein>
<name>K4KNX6_SIMAS</name>
<dbReference type="InterPro" id="IPR005322">
    <property type="entry name" value="Peptidase_C69"/>
</dbReference>
<comment type="catalytic activity">
    <reaction evidence="1">
        <text>an L-aminoacyl-L-amino acid + H2O = 2 an L-alpha-amino acid</text>
        <dbReference type="Rhea" id="RHEA:48940"/>
        <dbReference type="ChEBI" id="CHEBI:15377"/>
        <dbReference type="ChEBI" id="CHEBI:59869"/>
        <dbReference type="ChEBI" id="CHEBI:77460"/>
    </reaction>
</comment>
<dbReference type="PANTHER" id="PTHR12994:SF17">
    <property type="entry name" value="LD30995P"/>
    <property type="match status" value="1"/>
</dbReference>
<sequence length="342" mass="37620">MCDTFAFAHGGGVWFGKNSDREPDEPQRVEYVAPVTGDPSASLPVTYITIDQQPDRFGYLMGRPDWLWGAEMGVNDQGLAVGNEAVFTAGAGQAEPALLGMDLVRLALERAATARDGVTVITGLLARYGQGGAAGYRNKRFRYDNSFLLADAREIWQVETAGKAWVARPYSLAAISNSFSLQPPFSLHSPDQPPQQPFRYRNKRLMTWLAGAEPRRQCALRLAGRLQKQAAVEAAEVMAILRTHARADRPTGNRDLCMHAGGPHRPSETTNAMVAWLGPAGPKVWFTGCPQPCCSEFQPVAFDAIQVAQTFGEGFWEQQRGLLDGLTSSERRERRAWAGRPR</sequence>
<keyword evidence="3" id="KW-1185">Reference proteome</keyword>
<proteinExistence type="inferred from homology"/>
<dbReference type="GO" id="GO:0070004">
    <property type="term" value="F:cysteine-type exopeptidase activity"/>
    <property type="evidence" value="ECO:0007669"/>
    <property type="project" value="InterPro"/>
</dbReference>
<keyword evidence="1" id="KW-0224">Dipeptidase</keyword>
<dbReference type="HOGENOM" id="CLU_046840_2_0_6"/>
<dbReference type="GO" id="GO:0006508">
    <property type="term" value="P:proteolysis"/>
    <property type="evidence" value="ECO:0007669"/>
    <property type="project" value="UniProtKB-KW"/>
</dbReference>
<dbReference type="EC" id="3.4.-.-" evidence="1"/>
<gene>
    <name evidence="2" type="ordered locus">M5M_13345</name>
</gene>
<reference evidence="2 3" key="1">
    <citation type="journal article" date="2013" name="Genome Announc.">
        <title>Complete genome sequence of Simiduia agarivorans SA1(T), a marine bacterium able to degrade a variety of polysaccharides.</title>
        <authorList>
            <person name="Lin S.Y."/>
            <person name="Shieh W.Y."/>
            <person name="Chen J.S."/>
            <person name="Tang S.L."/>
        </authorList>
    </citation>
    <scope>NUCLEOTIDE SEQUENCE [LARGE SCALE GENOMIC DNA]</scope>
    <source>
        <strain evidence="3">DSM 21679 / JCM 13881 / BCRC 17597 / SA1</strain>
    </source>
</reference>
<dbReference type="OrthoDB" id="5147328at2"/>
<accession>K4KNX6</accession>
<evidence type="ECO:0000313" key="2">
    <source>
        <dbReference type="EMBL" id="AFU99813.1"/>
    </source>
</evidence>
<dbReference type="EMBL" id="CP003746">
    <property type="protein sequence ID" value="AFU99813.1"/>
    <property type="molecule type" value="Genomic_DNA"/>
</dbReference>
<dbReference type="eggNOG" id="COG4690">
    <property type="taxonomic scope" value="Bacteria"/>
</dbReference>
<dbReference type="PANTHER" id="PTHR12994">
    <property type="entry name" value="SECERNIN"/>
    <property type="match status" value="1"/>
</dbReference>
<dbReference type="KEGG" id="saga:M5M_13345"/>
<evidence type="ECO:0000256" key="1">
    <source>
        <dbReference type="RuleBase" id="RU364089"/>
    </source>
</evidence>